<proteinExistence type="inferred from homology"/>
<name>A0AAX4HPQ0_9BACT</name>
<accession>A0AAX4HPQ0</accession>
<keyword evidence="5" id="KW-1185">Reference proteome</keyword>
<dbReference type="EMBL" id="CP139487">
    <property type="protein sequence ID" value="WPU65294.1"/>
    <property type="molecule type" value="Genomic_DNA"/>
</dbReference>
<dbReference type="GO" id="GO:0044780">
    <property type="term" value="P:bacterial-type flagellum assembly"/>
    <property type="evidence" value="ECO:0007669"/>
    <property type="project" value="InterPro"/>
</dbReference>
<reference evidence="4 5" key="1">
    <citation type="submission" date="2023-11" db="EMBL/GenBank/DDBJ databases">
        <title>Peredibacter starrii A3.12.</title>
        <authorList>
            <person name="Mitchell R.J."/>
        </authorList>
    </citation>
    <scope>NUCLEOTIDE SEQUENCE [LARGE SCALE GENOMIC DNA]</scope>
    <source>
        <strain evidence="4 5">A3.12</strain>
    </source>
</reference>
<dbReference type="SUPFAM" id="SSF140566">
    <property type="entry name" value="FlgN-like"/>
    <property type="match status" value="1"/>
</dbReference>
<comment type="similarity">
    <text evidence="2">Belongs to the FlgN family.</text>
</comment>
<dbReference type="Gene3D" id="1.20.58.300">
    <property type="entry name" value="FlgN-like"/>
    <property type="match status" value="1"/>
</dbReference>
<keyword evidence="4" id="KW-0282">Flagellum</keyword>
<evidence type="ECO:0000256" key="3">
    <source>
        <dbReference type="ARBA" id="ARBA00022795"/>
    </source>
</evidence>
<gene>
    <name evidence="4" type="ORF">SOO65_00870</name>
</gene>
<dbReference type="InterPro" id="IPR036679">
    <property type="entry name" value="FlgN-like_sf"/>
</dbReference>
<sequence length="167" mass="19144">MDNRLNEKKLYFQRVLAVWEGFCQLHKELYDLTCEEYLTLLASDIDKLETMLPLKDEIITKIGELEKDRTELIEQLNNTGLFATKIVKASDLLAAYAEIDGQNAIPALKNLNSLLIDIVQKIQEQNKKNQQFLNKAMLSLREIKQGFTGKKTYSTYGADGLTRSLNR</sequence>
<keyword evidence="3" id="KW-1005">Bacterial flagellum biogenesis</keyword>
<dbReference type="KEGG" id="psti:SOO65_00870"/>
<dbReference type="Pfam" id="PF05130">
    <property type="entry name" value="FlgN"/>
    <property type="match status" value="1"/>
</dbReference>
<keyword evidence="4" id="KW-0969">Cilium</keyword>
<dbReference type="InterPro" id="IPR007809">
    <property type="entry name" value="FlgN-like"/>
</dbReference>
<keyword evidence="4" id="KW-0966">Cell projection</keyword>
<organism evidence="4 5">
    <name type="scientific">Peredibacter starrii</name>
    <dbReference type="NCBI Taxonomy" id="28202"/>
    <lineage>
        <taxon>Bacteria</taxon>
        <taxon>Pseudomonadati</taxon>
        <taxon>Bdellovibrionota</taxon>
        <taxon>Bacteriovoracia</taxon>
        <taxon>Bacteriovoracales</taxon>
        <taxon>Bacteriovoracaceae</taxon>
        <taxon>Peredibacter</taxon>
    </lineage>
</organism>
<dbReference type="AlphaFoldDB" id="A0AAX4HPQ0"/>
<evidence type="ECO:0000313" key="4">
    <source>
        <dbReference type="EMBL" id="WPU65294.1"/>
    </source>
</evidence>
<dbReference type="Proteomes" id="UP001324634">
    <property type="component" value="Chromosome"/>
</dbReference>
<comment type="function">
    <text evidence="1">Required for the efficient initiation of filament assembly.</text>
</comment>
<dbReference type="RefSeq" id="WP_321395511.1">
    <property type="nucleotide sequence ID" value="NZ_CP139487.1"/>
</dbReference>
<evidence type="ECO:0000313" key="5">
    <source>
        <dbReference type="Proteomes" id="UP001324634"/>
    </source>
</evidence>
<evidence type="ECO:0000256" key="1">
    <source>
        <dbReference type="ARBA" id="ARBA00002397"/>
    </source>
</evidence>
<protein>
    <submittedName>
        <fullName evidence="4">Flagellar protein FlgN</fullName>
    </submittedName>
</protein>
<evidence type="ECO:0000256" key="2">
    <source>
        <dbReference type="ARBA" id="ARBA00007703"/>
    </source>
</evidence>